<reference evidence="14 15" key="1">
    <citation type="journal article" date="2011" name="EMBO J.">
        <title>Structural diversity of bacterial flagellar motors.</title>
        <authorList>
            <person name="Chen S."/>
            <person name="Beeby M."/>
            <person name="Murphy G.E."/>
            <person name="Leadbetter J.R."/>
            <person name="Hendrixson D.R."/>
            <person name="Briegel A."/>
            <person name="Li Z."/>
            <person name="Shi J."/>
            <person name="Tocheva E.I."/>
            <person name="Muller A."/>
            <person name="Dobro M.J."/>
            <person name="Jensen G.J."/>
        </authorList>
    </citation>
    <scope>NUCLEOTIDE SEQUENCE [LARGE SCALE GENOMIC DNA]</scope>
    <source>
        <strain evidence="14 15">ATCC 19624</strain>
    </source>
</reference>
<name>F3KQB2_9BURK</name>
<evidence type="ECO:0000259" key="13">
    <source>
        <dbReference type="Pfam" id="PF12806"/>
    </source>
</evidence>
<dbReference type="Pfam" id="PF00441">
    <property type="entry name" value="Acyl-CoA_dh_1"/>
    <property type="match status" value="1"/>
</dbReference>
<protein>
    <recommendedName>
        <fullName evidence="9">3-methylmercaptopropionyl-CoA dehydrogenase</fullName>
        <ecNumber evidence="8">1.3.99.41</ecNumber>
    </recommendedName>
</protein>
<dbReference type="STRING" id="887062.HGR_03132"/>
<dbReference type="AlphaFoldDB" id="F3KQB2"/>
<dbReference type="PANTHER" id="PTHR42803">
    <property type="entry name" value="ACYL-COA DEHYDROGENASE"/>
    <property type="match status" value="1"/>
</dbReference>
<dbReference type="FunFam" id="2.40.110.10:FF:000031">
    <property type="entry name" value="Acyl-CoA dehydrogenase, putative"/>
    <property type="match status" value="1"/>
</dbReference>
<evidence type="ECO:0000256" key="9">
    <source>
        <dbReference type="ARBA" id="ARBA00069043"/>
    </source>
</evidence>
<sequence>MPSYTPPLRDMQFVLHEMLDVTGALKQIPRHADTDADTINAVLEEGGKFAAEVLFPLNISGDLEGCTLNPQTREVTTPKGFKEAYAQYIEGGWAALSCDPEFGGQGLPFVLNQCFYEMLNSANQAWTMYPGLSHGAYECLQAHGTEAQKKQFLPKLVSGEWLGTMCLTEPHCGTDLGLLRTKAEPQADGTYKINGTKIFISSGDNDFTENIVHLVLARLPDAPKGSKGISLFAVSKYQLKADGSLGESNGIYCGGLEHKMGIHGNATCQMVLDNAVGTLVGQPHKGLQAMFVMMNAARLGVGNQSLGLTEVAYQNALAYAKDRLQMRSLSGTKAKDKEADPIIVHPDVRKMLLTAKAYAEGGRALACYCALLLDQHLHHPDEQVRQDSDELLALLTPIIKAFLTDNGFQATVMCQQVFGGHGYIKEWGMEQFVRDARINMIYEGTNTVQSLDLLGRKVLGNNGATLKKFGKIVGALIEEEGVNEKMSEFISPLAVLAEQMTKFTMEIGFKGMQNPDEVGAAAVDYLRVAGHMVFGYFFARMASVALKKIAEQEKSGDTDPFYQAKLQTARFYFAKLFPETATLMRTARAGSKSLMDTHLALA</sequence>
<evidence type="ECO:0000259" key="12">
    <source>
        <dbReference type="Pfam" id="PF02771"/>
    </source>
</evidence>
<keyword evidence="15" id="KW-1185">Reference proteome</keyword>
<dbReference type="InterPro" id="IPR009100">
    <property type="entry name" value="AcylCoA_DH/oxidase_NM_dom_sf"/>
</dbReference>
<dbReference type="Proteomes" id="UP000016368">
    <property type="component" value="Unassembled WGS sequence"/>
</dbReference>
<keyword evidence="5" id="KW-0560">Oxidoreductase</keyword>
<evidence type="ECO:0000256" key="2">
    <source>
        <dbReference type="ARBA" id="ARBA00009347"/>
    </source>
</evidence>
<dbReference type="EMBL" id="AEGR01000032">
    <property type="protein sequence ID" value="EGI78079.1"/>
    <property type="molecule type" value="Genomic_DNA"/>
</dbReference>
<dbReference type="Gene3D" id="1.10.540.10">
    <property type="entry name" value="Acyl-CoA dehydrogenase/oxidase, N-terminal domain"/>
    <property type="match status" value="1"/>
</dbReference>
<comment type="catalytic activity">
    <reaction evidence="6">
        <text>3-(methylsulfanyl)propanoyl-CoA + oxidized [electron-transfer flavoprotein] + H(+) = 3-(methylsulfanyl)acryloyl-CoA + reduced [electron-transfer flavoprotein]</text>
        <dbReference type="Rhea" id="RHEA:52612"/>
        <dbReference type="Rhea" id="RHEA-COMP:10685"/>
        <dbReference type="Rhea" id="RHEA-COMP:10686"/>
        <dbReference type="ChEBI" id="CHEBI:15378"/>
        <dbReference type="ChEBI" id="CHEBI:57692"/>
        <dbReference type="ChEBI" id="CHEBI:58307"/>
        <dbReference type="ChEBI" id="CHEBI:82815"/>
        <dbReference type="ChEBI" id="CHEBI:84994"/>
        <dbReference type="EC" id="1.3.99.41"/>
    </reaction>
    <physiologicalReaction direction="left-to-right" evidence="6">
        <dbReference type="Rhea" id="RHEA:52613"/>
    </physiologicalReaction>
</comment>
<dbReference type="EC" id="1.3.99.41" evidence="8"/>
<dbReference type="InterPro" id="IPR009075">
    <property type="entry name" value="AcylCo_DH/oxidase_C"/>
</dbReference>
<organism evidence="14 15">
    <name type="scientific">Hylemonella gracilis ATCC 19624</name>
    <dbReference type="NCBI Taxonomy" id="887062"/>
    <lineage>
        <taxon>Bacteria</taxon>
        <taxon>Pseudomonadati</taxon>
        <taxon>Pseudomonadota</taxon>
        <taxon>Betaproteobacteria</taxon>
        <taxon>Burkholderiales</taxon>
        <taxon>Comamonadaceae</taxon>
        <taxon>Hylemonella</taxon>
    </lineage>
</organism>
<evidence type="ECO:0000256" key="7">
    <source>
        <dbReference type="ARBA" id="ARBA00058683"/>
    </source>
</evidence>
<dbReference type="InterPro" id="IPR013786">
    <property type="entry name" value="AcylCoA_DH/ox_N"/>
</dbReference>
<evidence type="ECO:0000256" key="4">
    <source>
        <dbReference type="ARBA" id="ARBA00022827"/>
    </source>
</evidence>
<dbReference type="OrthoDB" id="9764895at2"/>
<dbReference type="GO" id="GO:0050660">
    <property type="term" value="F:flavin adenine dinucleotide binding"/>
    <property type="evidence" value="ECO:0007669"/>
    <property type="project" value="InterPro"/>
</dbReference>
<evidence type="ECO:0000256" key="1">
    <source>
        <dbReference type="ARBA" id="ARBA00001974"/>
    </source>
</evidence>
<evidence type="ECO:0000313" key="15">
    <source>
        <dbReference type="Proteomes" id="UP000016368"/>
    </source>
</evidence>
<keyword evidence="3" id="KW-0285">Flavoprotein</keyword>
<feature type="domain" description="Acetyl-CoA dehydrogenase-like C-terminal" evidence="13">
    <location>
        <begin position="474"/>
        <end position="597"/>
    </location>
</feature>
<dbReference type="InterPro" id="IPR036250">
    <property type="entry name" value="AcylCo_DH-like_C"/>
</dbReference>
<evidence type="ECO:0000256" key="8">
    <source>
        <dbReference type="ARBA" id="ARBA00066694"/>
    </source>
</evidence>
<evidence type="ECO:0000256" key="6">
    <source>
        <dbReference type="ARBA" id="ARBA00051388"/>
    </source>
</evidence>
<comment type="caution">
    <text evidence="14">The sequence shown here is derived from an EMBL/GenBank/DDBJ whole genome shotgun (WGS) entry which is preliminary data.</text>
</comment>
<evidence type="ECO:0000256" key="3">
    <source>
        <dbReference type="ARBA" id="ARBA00022630"/>
    </source>
</evidence>
<evidence type="ECO:0000313" key="14">
    <source>
        <dbReference type="EMBL" id="EGI78079.1"/>
    </source>
</evidence>
<gene>
    <name evidence="14" type="ORF">HGR_03132</name>
</gene>
<comment type="cofactor">
    <cofactor evidence="1">
        <name>FAD</name>
        <dbReference type="ChEBI" id="CHEBI:57692"/>
    </cofactor>
</comment>
<feature type="domain" description="Acyl-CoA dehydrogenase/oxidase N-terminal" evidence="12">
    <location>
        <begin position="70"/>
        <end position="160"/>
    </location>
</feature>
<dbReference type="eggNOG" id="COG1960">
    <property type="taxonomic scope" value="Bacteria"/>
</dbReference>
<evidence type="ECO:0000256" key="5">
    <source>
        <dbReference type="ARBA" id="ARBA00023002"/>
    </source>
</evidence>
<dbReference type="PANTHER" id="PTHR42803:SF1">
    <property type="entry name" value="BROAD-SPECIFICITY LINEAR ACYL-COA DEHYDROGENASE FADE5"/>
    <property type="match status" value="1"/>
</dbReference>
<dbReference type="InterPro" id="IPR052166">
    <property type="entry name" value="Diverse_Acyl-CoA_DH"/>
</dbReference>
<dbReference type="SUPFAM" id="SSF56645">
    <property type="entry name" value="Acyl-CoA dehydrogenase NM domain-like"/>
    <property type="match status" value="1"/>
</dbReference>
<keyword evidence="4" id="KW-0274">FAD</keyword>
<dbReference type="InterPro" id="IPR046373">
    <property type="entry name" value="Acyl-CoA_Oxase/DH_mid-dom_sf"/>
</dbReference>
<dbReference type="SUPFAM" id="SSF47203">
    <property type="entry name" value="Acyl-CoA dehydrogenase C-terminal domain-like"/>
    <property type="match status" value="1"/>
</dbReference>
<proteinExistence type="inferred from homology"/>
<dbReference type="Gene3D" id="2.40.110.10">
    <property type="entry name" value="Butyryl-CoA Dehydrogenase, subunit A, domain 2"/>
    <property type="match status" value="1"/>
</dbReference>
<dbReference type="Pfam" id="PF12806">
    <property type="entry name" value="Acyl-CoA_dh_C"/>
    <property type="match status" value="1"/>
</dbReference>
<dbReference type="Gene3D" id="1.20.140.10">
    <property type="entry name" value="Butyryl-CoA Dehydrogenase, subunit A, domain 3"/>
    <property type="match status" value="1"/>
</dbReference>
<dbReference type="InterPro" id="IPR037069">
    <property type="entry name" value="AcylCoA_DH/ox_N_sf"/>
</dbReference>
<feature type="domain" description="Acyl-CoA dehydrogenase/oxidase C-terminal" evidence="10">
    <location>
        <begin position="285"/>
        <end position="451"/>
    </location>
</feature>
<dbReference type="InterPro" id="IPR006091">
    <property type="entry name" value="Acyl-CoA_Oxase/DH_mid-dom"/>
</dbReference>
<dbReference type="RefSeq" id="WP_006296609.1">
    <property type="nucleotide sequence ID" value="NZ_AEGR01000032.1"/>
</dbReference>
<evidence type="ECO:0000259" key="10">
    <source>
        <dbReference type="Pfam" id="PF00441"/>
    </source>
</evidence>
<comment type="function">
    <text evidence="7">Involved in the assimilation of dimethylsulphoniopropionate (DMSP), an important compound in the fixation of carbon in marine phytoplankton, by mediating the conversion of 3-(methylthio)propanoyl-CoA (MMPA-CoA) to 3-(methylthio)acryloyl-CoA (MTA-CoA).</text>
</comment>
<comment type="similarity">
    <text evidence="2">Belongs to the acyl-CoA dehydrogenase family.</text>
</comment>
<feature type="domain" description="Acyl-CoA oxidase/dehydrogenase middle" evidence="11">
    <location>
        <begin position="165"/>
        <end position="274"/>
    </location>
</feature>
<dbReference type="GO" id="GO:0016627">
    <property type="term" value="F:oxidoreductase activity, acting on the CH-CH group of donors"/>
    <property type="evidence" value="ECO:0007669"/>
    <property type="project" value="InterPro"/>
</dbReference>
<evidence type="ECO:0000259" key="11">
    <source>
        <dbReference type="Pfam" id="PF02770"/>
    </source>
</evidence>
<accession>F3KQB2</accession>
<dbReference type="Pfam" id="PF02770">
    <property type="entry name" value="Acyl-CoA_dh_M"/>
    <property type="match status" value="1"/>
</dbReference>
<dbReference type="InterPro" id="IPR025878">
    <property type="entry name" value="Acyl-CoA_dh-like_C_dom"/>
</dbReference>
<dbReference type="Pfam" id="PF02771">
    <property type="entry name" value="Acyl-CoA_dh_N"/>
    <property type="match status" value="1"/>
</dbReference>